<protein>
    <submittedName>
        <fullName evidence="2">3-keto-steroid reductase</fullName>
        <ecNumber evidence="2">1.1.1.270</ecNumber>
    </submittedName>
</protein>
<dbReference type="Proteomes" id="UP001150925">
    <property type="component" value="Unassembled WGS sequence"/>
</dbReference>
<proteinExistence type="predicted"/>
<dbReference type="AlphaFoldDB" id="A0A9W8AQH6"/>
<dbReference type="EC" id="1.1.1.270" evidence="2"/>
<dbReference type="InterPro" id="IPR007052">
    <property type="entry name" value="CS_dom"/>
</dbReference>
<accession>A0A9W8AQH6</accession>
<name>A0A9W8AQH6_9FUNG</name>
<keyword evidence="3" id="KW-1185">Reference proteome</keyword>
<comment type="caution">
    <text evidence="2">The sequence shown here is derived from an EMBL/GenBank/DDBJ whole genome shotgun (WGS) entry which is preliminary data.</text>
</comment>
<dbReference type="EMBL" id="JANBPY010000438">
    <property type="protein sequence ID" value="KAJ1966859.1"/>
    <property type="molecule type" value="Genomic_DNA"/>
</dbReference>
<dbReference type="Pfam" id="PF00106">
    <property type="entry name" value="adh_short"/>
    <property type="match status" value="1"/>
</dbReference>
<reference evidence="2" key="1">
    <citation type="submission" date="2022-07" db="EMBL/GenBank/DDBJ databases">
        <title>Phylogenomic reconstructions and comparative analyses of Kickxellomycotina fungi.</title>
        <authorList>
            <person name="Reynolds N.K."/>
            <person name="Stajich J.E."/>
            <person name="Barry K."/>
            <person name="Grigoriev I.V."/>
            <person name="Crous P."/>
            <person name="Smith M.E."/>
        </authorList>
    </citation>
    <scope>NUCLEOTIDE SEQUENCE</scope>
    <source>
        <strain evidence="2">RSA 1196</strain>
    </source>
</reference>
<dbReference type="Gene3D" id="2.60.40.790">
    <property type="match status" value="1"/>
</dbReference>
<sequence length="742" mass="82548">MATEKPVAFITGANSGIGFSIAHRLLTQVGRGSLTVILGCRNAKRAETAQRQLLEEFPQADLHTLTIDTSDTQSVRTAAQELQRRFNRLDFLFCNAGIMAPRSINYLRAAYYFLTDPRYFVTSTTAVNQGRGLVTSEGLGLVFATNLFGHYLLIHQLTSFLKQSPNGCRIIWTSSRVSSGQSNSKEFDVQDYQHIKGAFPYESSKLLVDLVSNYLNERYLGTGIVSYTTEPGIAITNIHAEVGNLFISLAFMVIAYTMRLLGVNDITATTFNGALAMVHVATTPPKQLDIRHKYCSRCTPLAQPYVMEIPMVYDRELAKEIVEKLDALVQQYSAPIESPQEGTDTDGSGYTQFEAVHRNQLIDIDFPPALWQRLYAKLAGEVFDAGNAFVLEEQDNEELSPYRLVAKSTGLTKHSDVYLIDHAWATTTNDPYHQLLMDPNLLVRLAKIVHVDIENNDSGDDDDDDIIPDDISADEWDRMVTLVAKEGLVEPSQAKRILKEENFELVNAIMAAKGLHDAASDNNILDQIKEHIVGQISVNQDSGSTTMAATWATPNYTCHQYQGSDDSEGFVDIVVVVGPHVDRKSIKCNIQRNHLQLTVGDLPPVIDGDLYDNIDVEESTWELDHDKVVITLKKAHGDKPWPKLVQGESQVDIPCNTETVHLIAAKIKALLQTYKYVQPLDNGETRQVVIYYVMDEVGCAIQDSQSPNVLSVHLALCGQSKILNLGKLLRETSEQRVPNIDT</sequence>
<gene>
    <name evidence="2" type="primary">ERG27</name>
    <name evidence="2" type="ORF">IWQ62_002208</name>
</gene>
<dbReference type="Gene3D" id="3.40.50.720">
    <property type="entry name" value="NAD(P)-binding Rossmann-like Domain"/>
    <property type="match status" value="1"/>
</dbReference>
<organism evidence="2 3">
    <name type="scientific">Dispira parvispora</name>
    <dbReference type="NCBI Taxonomy" id="1520584"/>
    <lineage>
        <taxon>Eukaryota</taxon>
        <taxon>Fungi</taxon>
        <taxon>Fungi incertae sedis</taxon>
        <taxon>Zoopagomycota</taxon>
        <taxon>Kickxellomycotina</taxon>
        <taxon>Dimargaritomycetes</taxon>
        <taxon>Dimargaritales</taxon>
        <taxon>Dimargaritaceae</taxon>
        <taxon>Dispira</taxon>
    </lineage>
</organism>
<dbReference type="InterPro" id="IPR008978">
    <property type="entry name" value="HSP20-like_chaperone"/>
</dbReference>
<dbReference type="CDD" id="cd06467">
    <property type="entry name" value="p23_NUDC_like"/>
    <property type="match status" value="1"/>
</dbReference>
<dbReference type="OrthoDB" id="9989144at2759"/>
<keyword evidence="2" id="KW-0560">Oxidoreductase</keyword>
<feature type="domain" description="CS" evidence="1">
    <location>
        <begin position="551"/>
        <end position="645"/>
    </location>
</feature>
<dbReference type="InterPro" id="IPR002347">
    <property type="entry name" value="SDR_fam"/>
</dbReference>
<dbReference type="GO" id="GO:0005789">
    <property type="term" value="C:endoplasmic reticulum membrane"/>
    <property type="evidence" value="ECO:0007669"/>
    <property type="project" value="TreeGrafter"/>
</dbReference>
<dbReference type="PRINTS" id="PR00081">
    <property type="entry name" value="GDHRDH"/>
</dbReference>
<dbReference type="PROSITE" id="PS51203">
    <property type="entry name" value="CS"/>
    <property type="match status" value="1"/>
</dbReference>
<dbReference type="GO" id="GO:0000253">
    <property type="term" value="F:3-beta-hydroxysteroid 3-dehydrogenase (NADP+) activity"/>
    <property type="evidence" value="ECO:0007669"/>
    <property type="project" value="UniProtKB-EC"/>
</dbReference>
<dbReference type="GO" id="GO:0016125">
    <property type="term" value="P:sterol metabolic process"/>
    <property type="evidence" value="ECO:0007669"/>
    <property type="project" value="TreeGrafter"/>
</dbReference>
<evidence type="ECO:0000313" key="3">
    <source>
        <dbReference type="Proteomes" id="UP001150925"/>
    </source>
</evidence>
<dbReference type="PANTHER" id="PTHR44442">
    <property type="entry name" value="3-KETO-STEROID REDUCTASE"/>
    <property type="match status" value="1"/>
</dbReference>
<dbReference type="InterPro" id="IPR036291">
    <property type="entry name" value="NAD(P)-bd_dom_sf"/>
</dbReference>
<dbReference type="PANTHER" id="PTHR44442:SF1">
    <property type="entry name" value="3-KETO-STEROID REDUCTASE_17-BETA-HYDROXYSTEROID DEHYDROGENASE 7"/>
    <property type="match status" value="1"/>
</dbReference>
<evidence type="ECO:0000259" key="1">
    <source>
        <dbReference type="PROSITE" id="PS51203"/>
    </source>
</evidence>
<dbReference type="SUPFAM" id="SSF51735">
    <property type="entry name" value="NAD(P)-binding Rossmann-fold domains"/>
    <property type="match status" value="1"/>
</dbReference>
<evidence type="ECO:0000313" key="2">
    <source>
        <dbReference type="EMBL" id="KAJ1966859.1"/>
    </source>
</evidence>
<dbReference type="SUPFAM" id="SSF49764">
    <property type="entry name" value="HSP20-like chaperones"/>
    <property type="match status" value="1"/>
</dbReference>
<dbReference type="Pfam" id="PF04969">
    <property type="entry name" value="CS"/>
    <property type="match status" value="1"/>
</dbReference>
<dbReference type="InterPro" id="IPR052834">
    <property type="entry name" value="3KSR/17beta-HSD"/>
</dbReference>